<evidence type="ECO:0000313" key="4">
    <source>
        <dbReference type="Proteomes" id="UP000439752"/>
    </source>
</evidence>
<proteinExistence type="predicted"/>
<dbReference type="Proteomes" id="UP000439752">
    <property type="component" value="Unassembled WGS sequence"/>
</dbReference>
<dbReference type="RefSeq" id="WP_159172867.1">
    <property type="nucleotide sequence ID" value="NZ_LR732308.1"/>
</dbReference>
<organism evidence="3 4">
    <name type="scientific">Exiguobacterium oxidotolerans</name>
    <dbReference type="NCBI Taxonomy" id="223958"/>
    <lineage>
        <taxon>Bacteria</taxon>
        <taxon>Bacillati</taxon>
        <taxon>Bacillota</taxon>
        <taxon>Bacilli</taxon>
        <taxon>Bacillales</taxon>
        <taxon>Bacillales Family XII. Incertae Sedis</taxon>
        <taxon>Exiguobacterium</taxon>
    </lineage>
</organism>
<feature type="domain" description="Excalibur calcium-binding" evidence="2">
    <location>
        <begin position="33"/>
        <end position="98"/>
    </location>
</feature>
<evidence type="ECO:0000313" key="3">
    <source>
        <dbReference type="EMBL" id="VWX33839.1"/>
    </source>
</evidence>
<dbReference type="SMART" id="SM00894">
    <property type="entry name" value="Excalibur"/>
    <property type="match status" value="1"/>
</dbReference>
<protein>
    <recommendedName>
        <fullName evidence="2">Excalibur calcium-binding domain-containing protein</fullName>
    </recommendedName>
</protein>
<keyword evidence="1" id="KW-0732">Signal</keyword>
<feature type="signal peptide" evidence="1">
    <location>
        <begin position="1"/>
        <end position="27"/>
    </location>
</feature>
<feature type="chain" id="PRO_5024852195" description="Excalibur calcium-binding domain-containing protein" evidence="1">
    <location>
        <begin position="28"/>
        <end position="99"/>
    </location>
</feature>
<reference evidence="3 4" key="1">
    <citation type="submission" date="2019-10" db="EMBL/GenBank/DDBJ databases">
        <authorList>
            <person name="Karimi E."/>
        </authorList>
    </citation>
    <scope>NUCLEOTIDE SEQUENCE [LARGE SCALE GENOMIC DNA]</scope>
    <source>
        <strain evidence="3">Exiguobacterium sp. 9Y</strain>
    </source>
</reference>
<accession>A0A653I4B9</accession>
<sequence>MKKSLKIVMTGVLSISLLSATSGQSDAATKAKTFKNCTEMQKTYKGGVSKKKGLKNRTGYDKNGKAIYKKTKYAQHVSLATYNLNKSKDRDKDGIACER</sequence>
<dbReference type="InterPro" id="IPR008613">
    <property type="entry name" value="Excalibur_Ca-bd_domain"/>
</dbReference>
<evidence type="ECO:0000259" key="2">
    <source>
        <dbReference type="SMART" id="SM00894"/>
    </source>
</evidence>
<dbReference type="Pfam" id="PF05901">
    <property type="entry name" value="Excalibur"/>
    <property type="match status" value="1"/>
</dbReference>
<keyword evidence="4" id="KW-1185">Reference proteome</keyword>
<gene>
    <name evidence="3" type="ORF">EXIGUO9Y_140002</name>
</gene>
<dbReference type="EMBL" id="CABWKQ010000006">
    <property type="protein sequence ID" value="VWX33839.1"/>
    <property type="molecule type" value="Genomic_DNA"/>
</dbReference>
<dbReference type="AlphaFoldDB" id="A0A653I4B9"/>
<name>A0A653I4B9_9BACL</name>
<evidence type="ECO:0000256" key="1">
    <source>
        <dbReference type="SAM" id="SignalP"/>
    </source>
</evidence>